<keyword evidence="4" id="KW-1185">Reference proteome</keyword>
<evidence type="ECO:0000313" key="3">
    <source>
        <dbReference type="EMBL" id="SFK43072.1"/>
    </source>
</evidence>
<dbReference type="InterPro" id="IPR018490">
    <property type="entry name" value="cNMP-bd_dom_sf"/>
</dbReference>
<reference evidence="3 4" key="1">
    <citation type="submission" date="2016-10" db="EMBL/GenBank/DDBJ databases">
        <authorList>
            <person name="Varghese N."/>
            <person name="Submissions S."/>
        </authorList>
    </citation>
    <scope>NUCLEOTIDE SEQUENCE [LARGE SCALE GENOMIC DNA]</scope>
    <source>
        <strain evidence="3 4">DSM 16392</strain>
    </source>
</reference>
<dbReference type="Pfam" id="PF00027">
    <property type="entry name" value="cNMP_binding"/>
    <property type="match status" value="1"/>
</dbReference>
<dbReference type="InterPro" id="IPR000595">
    <property type="entry name" value="cNMP-bd_dom"/>
</dbReference>
<dbReference type="EMBL" id="FOSK01000005">
    <property type="protein sequence ID" value="SFK43072.1"/>
    <property type="molecule type" value="Genomic_DNA"/>
</dbReference>
<gene>
    <name evidence="3" type="ORF">SAMN04488518_10585</name>
</gene>
<dbReference type="PANTHER" id="PTHR24567:SF26">
    <property type="entry name" value="REGULATORY PROTEIN YEIL"/>
    <property type="match status" value="1"/>
</dbReference>
<name>A0A1I3ZGF7_9HYPH</name>
<dbReference type="CDD" id="cd00038">
    <property type="entry name" value="CAP_ED"/>
    <property type="match status" value="1"/>
</dbReference>
<proteinExistence type="predicted"/>
<dbReference type="InterPro" id="IPR050397">
    <property type="entry name" value="Env_Response_Regulators"/>
</dbReference>
<dbReference type="InterPro" id="IPR000182">
    <property type="entry name" value="GNAT_dom"/>
</dbReference>
<comment type="caution">
    <text evidence="3">The sequence shown here is derived from an EMBL/GenBank/DDBJ whole genome shotgun (WGS) entry which is preliminary data.</text>
</comment>
<protein>
    <submittedName>
        <fullName evidence="3">Acetyltransferase (GNAT) domain-containing protein</fullName>
    </submittedName>
</protein>
<dbReference type="Proteomes" id="UP000199598">
    <property type="component" value="Unassembled WGS sequence"/>
</dbReference>
<dbReference type="InterPro" id="IPR054597">
    <property type="entry name" value="FeeM_cat"/>
</dbReference>
<dbReference type="SUPFAM" id="SSF55729">
    <property type="entry name" value="Acyl-CoA N-acyltransferases (Nat)"/>
    <property type="match status" value="1"/>
</dbReference>
<dbReference type="Gene3D" id="3.40.630.30">
    <property type="match status" value="1"/>
</dbReference>
<dbReference type="InterPro" id="IPR014710">
    <property type="entry name" value="RmlC-like_jellyroll"/>
</dbReference>
<feature type="domain" description="N-acetyltransferase" evidence="2">
    <location>
        <begin position="12"/>
        <end position="172"/>
    </location>
</feature>
<dbReference type="PROSITE" id="PS51186">
    <property type="entry name" value="GNAT"/>
    <property type="match status" value="1"/>
</dbReference>
<sequence>MPIRLNIATDPVQIDSILKLRYDVFCLQEKLFQPTADQRVVDRFDTLSTTRNILATRDDRIVGALRINVDSSVGVPADDYYDFRQHLPKENVNMMSVGMFCVREAQRSLGIALHLISLSAYFAVSNDITHVIAPTNPAIGKLLGRVGFKPVGDLRYDPHLGGNFVPMMLDMRDLADSFLTFAKRTQLYNFLQSYEYMLFNAGETVLQAGVKGNSAFVIIEGEAEVRHAESGAALAVLGEGQVLGELALLTDDTQSVDVIARSHLQTMVLPKDTFLNHLRTDPDHTLQMLHSYAHRMKTVLLGSGFVANLS</sequence>
<evidence type="ECO:0000313" key="4">
    <source>
        <dbReference type="Proteomes" id="UP000199598"/>
    </source>
</evidence>
<accession>A0A1I3ZGF7</accession>
<dbReference type="Pfam" id="PF21926">
    <property type="entry name" value="FeeM"/>
    <property type="match status" value="1"/>
</dbReference>
<dbReference type="InterPro" id="IPR016181">
    <property type="entry name" value="Acyl_CoA_acyltransferase"/>
</dbReference>
<dbReference type="RefSeq" id="WP_093519311.1">
    <property type="nucleotide sequence ID" value="NZ_FOSK01000005.1"/>
</dbReference>
<organism evidence="3 4">
    <name type="scientific">Pseudovibrio ascidiaceicola</name>
    <dbReference type="NCBI Taxonomy" id="285279"/>
    <lineage>
        <taxon>Bacteria</taxon>
        <taxon>Pseudomonadati</taxon>
        <taxon>Pseudomonadota</taxon>
        <taxon>Alphaproteobacteria</taxon>
        <taxon>Hyphomicrobiales</taxon>
        <taxon>Stappiaceae</taxon>
        <taxon>Pseudovibrio</taxon>
    </lineage>
</organism>
<dbReference type="SMART" id="SM00100">
    <property type="entry name" value="cNMP"/>
    <property type="match status" value="1"/>
</dbReference>
<dbReference type="PROSITE" id="PS50042">
    <property type="entry name" value="CNMP_BINDING_3"/>
    <property type="match status" value="1"/>
</dbReference>
<dbReference type="Gene3D" id="2.60.120.10">
    <property type="entry name" value="Jelly Rolls"/>
    <property type="match status" value="1"/>
</dbReference>
<dbReference type="PANTHER" id="PTHR24567">
    <property type="entry name" value="CRP FAMILY TRANSCRIPTIONAL REGULATORY PROTEIN"/>
    <property type="match status" value="1"/>
</dbReference>
<dbReference type="SUPFAM" id="SSF51206">
    <property type="entry name" value="cAMP-binding domain-like"/>
    <property type="match status" value="1"/>
</dbReference>
<feature type="domain" description="Cyclic nucleotide-binding" evidence="1">
    <location>
        <begin position="178"/>
        <end position="295"/>
    </location>
</feature>
<evidence type="ECO:0000259" key="1">
    <source>
        <dbReference type="PROSITE" id="PS50042"/>
    </source>
</evidence>
<evidence type="ECO:0000259" key="2">
    <source>
        <dbReference type="PROSITE" id="PS51186"/>
    </source>
</evidence>